<feature type="transmembrane region" description="Helical" evidence="8">
    <location>
        <begin position="188"/>
        <end position="213"/>
    </location>
</feature>
<reference evidence="10" key="1">
    <citation type="submission" date="2023-07" db="EMBL/GenBank/DDBJ databases">
        <title>Bifidobacterium aquikefiriaerophilum sp. nov. and Bifidobacterium eccum sp. nov., isolated from water kefir.</title>
        <authorList>
            <person name="Breselge S."/>
            <person name="Bellassi P."/>
            <person name="Barcenilla C."/>
            <person name="Alvarez-Ordonez A."/>
            <person name="Morelli L."/>
            <person name="Cotter P.D."/>
        </authorList>
    </citation>
    <scope>NUCLEOTIDE SEQUENCE</scope>
    <source>
        <strain evidence="10">WK041_4_12</strain>
    </source>
</reference>
<dbReference type="Pfam" id="PF00528">
    <property type="entry name" value="BPD_transp_1"/>
    <property type="match status" value="1"/>
</dbReference>
<dbReference type="GO" id="GO:0022857">
    <property type="term" value="F:transmembrane transporter activity"/>
    <property type="evidence" value="ECO:0007669"/>
    <property type="project" value="InterPro"/>
</dbReference>
<feature type="domain" description="ABC transmembrane type-1" evidence="9">
    <location>
        <begin position="22"/>
        <end position="210"/>
    </location>
</feature>
<dbReference type="CDD" id="cd06261">
    <property type="entry name" value="TM_PBP2"/>
    <property type="match status" value="1"/>
</dbReference>
<dbReference type="RefSeq" id="WP_369343728.1">
    <property type="nucleotide sequence ID" value="NZ_CP129674.1"/>
</dbReference>
<protein>
    <submittedName>
        <fullName evidence="10">Amino acid ABC transporter permease</fullName>
    </submittedName>
</protein>
<comment type="similarity">
    <text evidence="8">Belongs to the binding-protein-dependent transport system permease family.</text>
</comment>
<evidence type="ECO:0000256" key="7">
    <source>
        <dbReference type="ARBA" id="ARBA00023136"/>
    </source>
</evidence>
<evidence type="ECO:0000313" key="10">
    <source>
        <dbReference type="EMBL" id="XDS44132.1"/>
    </source>
</evidence>
<evidence type="ECO:0000256" key="4">
    <source>
        <dbReference type="ARBA" id="ARBA00022692"/>
    </source>
</evidence>
<sequence>MSDNTSLLASWLQFLPTLLVGLRQSLWIIAAVIVIGLPLAFCLALMVMSKRRLINAVGLVIVEVGRGMPALVILYLVYYGLPRFGLNLTNIASVIGALAWNYSCYCSEIIRAGILSVPKGQLEAGQALGLKPRITFLRVIAPQGLRSTIPGLMGQTILAFQDTSLAYTIAVPELMKQAYSLGGESFQYLRVFVLAGLVYAAVTLPSTWITTWVERRINKAY</sequence>
<dbReference type="SUPFAM" id="SSF161098">
    <property type="entry name" value="MetI-like"/>
    <property type="match status" value="1"/>
</dbReference>
<gene>
    <name evidence="10" type="ORF">QN215_07635</name>
</gene>
<dbReference type="InterPro" id="IPR010065">
    <property type="entry name" value="AA_ABC_transptr_permease_3TM"/>
</dbReference>
<keyword evidence="6 8" id="KW-1133">Transmembrane helix</keyword>
<keyword evidence="2 8" id="KW-0813">Transport</keyword>
<dbReference type="PANTHER" id="PTHR30614:SF0">
    <property type="entry name" value="L-CYSTINE TRANSPORT SYSTEM PERMEASE PROTEIN TCYL"/>
    <property type="match status" value="1"/>
</dbReference>
<keyword evidence="4 8" id="KW-0812">Transmembrane</keyword>
<dbReference type="GO" id="GO:0043190">
    <property type="term" value="C:ATP-binding cassette (ABC) transporter complex"/>
    <property type="evidence" value="ECO:0007669"/>
    <property type="project" value="InterPro"/>
</dbReference>
<dbReference type="InterPro" id="IPR000515">
    <property type="entry name" value="MetI-like"/>
</dbReference>
<keyword evidence="7 8" id="KW-0472">Membrane</keyword>
<dbReference type="EMBL" id="CP129674">
    <property type="protein sequence ID" value="XDS44132.1"/>
    <property type="molecule type" value="Genomic_DNA"/>
</dbReference>
<feature type="transmembrane region" description="Helical" evidence="8">
    <location>
        <begin position="53"/>
        <end position="78"/>
    </location>
</feature>
<evidence type="ECO:0000259" key="9">
    <source>
        <dbReference type="PROSITE" id="PS50928"/>
    </source>
</evidence>
<feature type="transmembrane region" description="Helical" evidence="8">
    <location>
        <begin position="26"/>
        <end position="46"/>
    </location>
</feature>
<keyword evidence="3" id="KW-1003">Cell membrane</keyword>
<dbReference type="AlphaFoldDB" id="A0AB39U5D9"/>
<keyword evidence="5" id="KW-0029">Amino-acid transport</keyword>
<evidence type="ECO:0000256" key="8">
    <source>
        <dbReference type="RuleBase" id="RU363032"/>
    </source>
</evidence>
<accession>A0AB39U5D9</accession>
<dbReference type="InterPro" id="IPR043429">
    <property type="entry name" value="ArtM/GltK/GlnP/TcyL/YhdX-like"/>
</dbReference>
<proteinExistence type="inferred from homology"/>
<evidence type="ECO:0000256" key="1">
    <source>
        <dbReference type="ARBA" id="ARBA00004651"/>
    </source>
</evidence>
<evidence type="ECO:0000256" key="5">
    <source>
        <dbReference type="ARBA" id="ARBA00022970"/>
    </source>
</evidence>
<dbReference type="InterPro" id="IPR035906">
    <property type="entry name" value="MetI-like_sf"/>
</dbReference>
<name>A0AB39U5D9_9BIFI</name>
<dbReference type="Gene3D" id="1.10.3720.10">
    <property type="entry name" value="MetI-like"/>
    <property type="match status" value="1"/>
</dbReference>
<dbReference type="PANTHER" id="PTHR30614">
    <property type="entry name" value="MEMBRANE COMPONENT OF AMINO ACID ABC TRANSPORTER"/>
    <property type="match status" value="1"/>
</dbReference>
<organism evidence="10">
    <name type="scientific">Bifidobacterium aquikefiricola</name>
    <dbReference type="NCBI Taxonomy" id="3059038"/>
    <lineage>
        <taxon>Bacteria</taxon>
        <taxon>Bacillati</taxon>
        <taxon>Actinomycetota</taxon>
        <taxon>Actinomycetes</taxon>
        <taxon>Bifidobacteriales</taxon>
        <taxon>Bifidobacteriaceae</taxon>
        <taxon>Bifidobacterium</taxon>
    </lineage>
</organism>
<evidence type="ECO:0000256" key="2">
    <source>
        <dbReference type="ARBA" id="ARBA00022448"/>
    </source>
</evidence>
<dbReference type="NCBIfam" id="TIGR01726">
    <property type="entry name" value="HEQRo_perm_3TM"/>
    <property type="match status" value="1"/>
</dbReference>
<dbReference type="PROSITE" id="PS50928">
    <property type="entry name" value="ABC_TM1"/>
    <property type="match status" value="1"/>
</dbReference>
<evidence type="ECO:0000256" key="6">
    <source>
        <dbReference type="ARBA" id="ARBA00022989"/>
    </source>
</evidence>
<dbReference type="KEGG" id="baqk:QN215_07635"/>
<dbReference type="GO" id="GO:0006865">
    <property type="term" value="P:amino acid transport"/>
    <property type="evidence" value="ECO:0007669"/>
    <property type="project" value="UniProtKB-KW"/>
</dbReference>
<evidence type="ECO:0000256" key="3">
    <source>
        <dbReference type="ARBA" id="ARBA00022475"/>
    </source>
</evidence>
<comment type="subcellular location">
    <subcellularLocation>
        <location evidence="1 8">Cell membrane</location>
        <topology evidence="1 8">Multi-pass membrane protein</topology>
    </subcellularLocation>
</comment>